<dbReference type="Proteomes" id="UP000515860">
    <property type="component" value="Chromosome"/>
</dbReference>
<feature type="compositionally biased region" description="Basic and acidic residues" evidence="1">
    <location>
        <begin position="1"/>
        <end position="13"/>
    </location>
</feature>
<dbReference type="RefSeq" id="WP_118646585.1">
    <property type="nucleotide sequence ID" value="NZ_CP060635.1"/>
</dbReference>
<feature type="region of interest" description="Disordered" evidence="1">
    <location>
        <begin position="78"/>
        <end position="107"/>
    </location>
</feature>
<dbReference type="AlphaFoldDB" id="A0A7G9GAP9"/>
<proteinExistence type="predicted"/>
<reference evidence="2 3" key="1">
    <citation type="submission" date="2020-08" db="EMBL/GenBank/DDBJ databases">
        <authorList>
            <person name="Liu C."/>
            <person name="Sun Q."/>
        </authorList>
    </citation>
    <scope>NUCLEOTIDE SEQUENCE [LARGE SCALE GENOMIC DNA]</scope>
    <source>
        <strain evidence="2 3">NSJ-29</strain>
    </source>
</reference>
<dbReference type="InterPro" id="IPR041025">
    <property type="entry name" value="HNH_repeat"/>
</dbReference>
<name>A0A7G9GAP9_9FIRM</name>
<evidence type="ECO:0000313" key="3">
    <source>
        <dbReference type="Proteomes" id="UP000515860"/>
    </source>
</evidence>
<sequence>MDKMAKGRMDKTGGRVQKRTKSRWRVGDPLNREDQVMLAVVIRRAERLGFSPTQKEVPNAEALKKRFGNWTKVMTAAGLPPVNDPDQMRKRQAARDWQATMETLGVS</sequence>
<gene>
    <name evidence="2" type="ORF">H9Q79_13300</name>
</gene>
<evidence type="ECO:0000313" key="2">
    <source>
        <dbReference type="EMBL" id="QNM07881.1"/>
    </source>
</evidence>
<accession>A0A7G9GAP9</accession>
<dbReference type="EMBL" id="CP060635">
    <property type="protein sequence ID" value="QNM07881.1"/>
    <property type="molecule type" value="Genomic_DNA"/>
</dbReference>
<keyword evidence="3" id="KW-1185">Reference proteome</keyword>
<organism evidence="2 3">
    <name type="scientific">Wansuia hejianensis</name>
    <dbReference type="NCBI Taxonomy" id="2763667"/>
    <lineage>
        <taxon>Bacteria</taxon>
        <taxon>Bacillati</taxon>
        <taxon>Bacillota</taxon>
        <taxon>Clostridia</taxon>
        <taxon>Lachnospirales</taxon>
        <taxon>Lachnospiraceae</taxon>
        <taxon>Wansuia</taxon>
    </lineage>
</organism>
<dbReference type="KEGG" id="whj:H9Q79_13300"/>
<protein>
    <submittedName>
        <fullName evidence="2">Uncharacterized protein</fullName>
    </submittedName>
</protein>
<evidence type="ECO:0000256" key="1">
    <source>
        <dbReference type="SAM" id="MobiDB-lite"/>
    </source>
</evidence>
<dbReference type="Pfam" id="PF18780">
    <property type="entry name" value="HNH_repeat"/>
    <property type="match status" value="1"/>
</dbReference>
<feature type="region of interest" description="Disordered" evidence="1">
    <location>
        <begin position="1"/>
        <end position="28"/>
    </location>
</feature>